<name>A0A8B0SPC3_KLEPN</name>
<reference evidence="1" key="1">
    <citation type="submission" date="2020-01" db="EMBL/GenBank/DDBJ databases">
        <authorList>
            <person name="Qin S."/>
        </authorList>
    </citation>
    <scope>NUCLEOTIDE SEQUENCE</scope>
    <source>
        <strain evidence="1">CVir17-16-YZ6g</strain>
        <plasmid evidence="1">p17-15-vir-like</plasmid>
    </source>
</reference>
<geneLocation type="plasmid" evidence="1">
    <name>p17-15-vir-like</name>
</geneLocation>
<evidence type="ECO:0000313" key="1">
    <source>
        <dbReference type="EMBL" id="QTX14103.1"/>
    </source>
</evidence>
<accession>A0A8B0SPC3</accession>
<keyword evidence="1" id="KW-0614">Plasmid</keyword>
<organism evidence="1">
    <name type="scientific">Klebsiella pneumoniae</name>
    <dbReference type="NCBI Taxonomy" id="573"/>
    <lineage>
        <taxon>Bacteria</taxon>
        <taxon>Pseudomonadati</taxon>
        <taxon>Pseudomonadota</taxon>
        <taxon>Gammaproteobacteria</taxon>
        <taxon>Enterobacterales</taxon>
        <taxon>Enterobacteriaceae</taxon>
        <taxon>Klebsiella/Raoultella group</taxon>
        <taxon>Klebsiella</taxon>
        <taxon>Klebsiella pneumoniae complex</taxon>
    </lineage>
</organism>
<dbReference type="AlphaFoldDB" id="A0A8B0SPC3"/>
<protein>
    <submittedName>
        <fullName evidence="1">Uncharacterized protein</fullName>
    </submittedName>
</protein>
<dbReference type="EMBL" id="MN956836">
    <property type="protein sequence ID" value="QTX14103.1"/>
    <property type="molecule type" value="Genomic_DNA"/>
</dbReference>
<proteinExistence type="predicted"/>
<sequence>MGLLSAAYVLFFLCMTRLRLIVYRYNVKSSVKRIVTSVKEGKKSGFLLRTKNLELREVVVSMFSSMLPEQSRVIHGPFGFGMDNEIEFIKQRNSADEGYLVIFFLTSKTLTPG</sequence>